<evidence type="ECO:0000313" key="2">
    <source>
        <dbReference type="EMBL" id="KAF6820331.1"/>
    </source>
</evidence>
<keyword evidence="3" id="KW-1185">Reference proteome</keyword>
<sequence length="142" mass="16494">MRILALNKENDVKDAIVRNLRTEIETIRQHGAKVHDVEVSSAKLLKKLGRMEKKKNDYSQRLRESTGELRDLEAVKADLESQIDAKSKDHSREKIILQYEVQDLREQNEDLNTGYKELLEQKAGFQIEITSRDEKAKEMDGQ</sequence>
<dbReference type="AlphaFoldDB" id="A0A8H6JX53"/>
<accession>A0A8H6JX53</accession>
<proteinExistence type="predicted"/>
<reference evidence="2" key="1">
    <citation type="journal article" date="2020" name="Phytopathology">
        <title>Genome Sequence Resources of Colletotrichum truncatum, C. plurivorum, C. musicola, and C. sojae: Four Species Pathogenic to Soybean (Glycine max).</title>
        <authorList>
            <person name="Rogerio F."/>
            <person name="Boufleur T.R."/>
            <person name="Ciampi-Guillardi M."/>
            <person name="Sukno S.A."/>
            <person name="Thon M.R."/>
            <person name="Massola Junior N.S."/>
            <person name="Baroncelli R."/>
        </authorList>
    </citation>
    <scope>NUCLEOTIDE SEQUENCE</scope>
    <source>
        <strain evidence="2">LFN0074</strain>
    </source>
</reference>
<gene>
    <name evidence="2" type="ORF">CMUS01_11579</name>
</gene>
<organism evidence="2 3">
    <name type="scientific">Colletotrichum musicola</name>
    <dbReference type="NCBI Taxonomy" id="2175873"/>
    <lineage>
        <taxon>Eukaryota</taxon>
        <taxon>Fungi</taxon>
        <taxon>Dikarya</taxon>
        <taxon>Ascomycota</taxon>
        <taxon>Pezizomycotina</taxon>
        <taxon>Sordariomycetes</taxon>
        <taxon>Hypocreomycetidae</taxon>
        <taxon>Glomerellales</taxon>
        <taxon>Glomerellaceae</taxon>
        <taxon>Colletotrichum</taxon>
        <taxon>Colletotrichum orchidearum species complex</taxon>
    </lineage>
</organism>
<protein>
    <submittedName>
        <fullName evidence="2">Uncharacterized protein</fullName>
    </submittedName>
</protein>
<name>A0A8H6JX53_9PEZI</name>
<comment type="caution">
    <text evidence="2">The sequence shown here is derived from an EMBL/GenBank/DDBJ whole genome shotgun (WGS) entry which is preliminary data.</text>
</comment>
<dbReference type="Proteomes" id="UP000639643">
    <property type="component" value="Unassembled WGS sequence"/>
</dbReference>
<evidence type="ECO:0000256" key="1">
    <source>
        <dbReference type="SAM" id="Coils"/>
    </source>
</evidence>
<feature type="coiled-coil region" evidence="1">
    <location>
        <begin position="48"/>
        <end position="121"/>
    </location>
</feature>
<dbReference type="SUPFAM" id="SSF90257">
    <property type="entry name" value="Myosin rod fragments"/>
    <property type="match status" value="1"/>
</dbReference>
<evidence type="ECO:0000313" key="3">
    <source>
        <dbReference type="Proteomes" id="UP000639643"/>
    </source>
</evidence>
<dbReference type="Gene3D" id="1.20.5.170">
    <property type="match status" value="1"/>
</dbReference>
<dbReference type="EMBL" id="WIGM01000597">
    <property type="protein sequence ID" value="KAF6820331.1"/>
    <property type="molecule type" value="Genomic_DNA"/>
</dbReference>
<keyword evidence="1" id="KW-0175">Coiled coil</keyword>